<dbReference type="GO" id="GO:0005886">
    <property type="term" value="C:plasma membrane"/>
    <property type="evidence" value="ECO:0007669"/>
    <property type="project" value="TreeGrafter"/>
</dbReference>
<keyword evidence="4" id="KW-0410">Iron transport</keyword>
<evidence type="ECO:0000256" key="9">
    <source>
        <dbReference type="ARBA" id="ARBA00023136"/>
    </source>
</evidence>
<evidence type="ECO:0000256" key="7">
    <source>
        <dbReference type="ARBA" id="ARBA00023004"/>
    </source>
</evidence>
<dbReference type="EMBL" id="ML977358">
    <property type="protein sequence ID" value="KAF2106970.1"/>
    <property type="molecule type" value="Genomic_DNA"/>
</dbReference>
<keyword evidence="5 10" id="KW-0812">Transmembrane</keyword>
<evidence type="ECO:0000256" key="4">
    <source>
        <dbReference type="ARBA" id="ARBA00022496"/>
    </source>
</evidence>
<dbReference type="PANTHER" id="PTHR23501:SF50">
    <property type="entry name" value="MFS SIDEROCHROME IRON TRANSPORTER MIRB (AFU_ORTHOLOGUE AFUA_3G03640)-RELATED"/>
    <property type="match status" value="1"/>
</dbReference>
<feature type="transmembrane region" description="Helical" evidence="10">
    <location>
        <begin position="515"/>
        <end position="533"/>
    </location>
</feature>
<sequence>MKAQQPDEDAQRGVRMVEGITLTWSKGSLIWIFINMWLLYFVNAFQSSILNNLTPYVTSAFEEHSLLTVIYIVSSCMGAATYIPVAKILDLWGRAEGFALMVGFATLGLILMAASNSLSTFCAAQVFYSIGFGGMIYAIDVVTSDASRLRNRGLAFAFTSSPYMITAFAGPKASEGFYEDISWRWGFGAFSIILPVVAAPMFIVLKMNLRKAEREGRVLKRETQRTFVQSLWHYTKEVDALGVFLFVSGLVVFLLPFSLADSAPNGWSTGYIIAMIIVGFIVLVAFGLWEAFLAPMPFLTANLLLNRTIAGACLLSFNYQIAYYCWGSYFTSFLQVVNNLSISEAGYVSSTFDVVSGVLLLGVGFLIRRFGYFKWLLWIAVPLYIFAQGLMIYFRRPHQNIGYLVMCQIFIAMGGSVMIICQQLAVLAASDHQHVAAVLALLNVVGNIGGAVGNTISGAIWTNTFSQALERYLPEDAQASLEDIYGSLDVQLSYEWGSPERLAIQEAYGYSQQKMLIAGTAIMGLSLIWVAMIRNINVRNIEQVKGMVF</sequence>
<comment type="similarity">
    <text evidence="2">Belongs to the major facilitator superfamily.</text>
</comment>
<dbReference type="InterPro" id="IPR036259">
    <property type="entry name" value="MFS_trans_sf"/>
</dbReference>
<evidence type="ECO:0000256" key="5">
    <source>
        <dbReference type="ARBA" id="ARBA00022692"/>
    </source>
</evidence>
<evidence type="ECO:0000256" key="8">
    <source>
        <dbReference type="ARBA" id="ARBA00023065"/>
    </source>
</evidence>
<dbReference type="InterPro" id="IPR011701">
    <property type="entry name" value="MFS"/>
</dbReference>
<dbReference type="Proteomes" id="UP000799770">
    <property type="component" value="Unassembled WGS sequence"/>
</dbReference>
<evidence type="ECO:0000256" key="10">
    <source>
        <dbReference type="SAM" id="Phobius"/>
    </source>
</evidence>
<feature type="transmembrane region" description="Helical" evidence="10">
    <location>
        <begin position="346"/>
        <end position="368"/>
    </location>
</feature>
<feature type="transmembrane region" description="Helical" evidence="10">
    <location>
        <begin position="401"/>
        <end position="428"/>
    </location>
</feature>
<feature type="transmembrane region" description="Helical" evidence="10">
    <location>
        <begin position="240"/>
        <end position="259"/>
    </location>
</feature>
<feature type="transmembrane region" description="Helical" evidence="10">
    <location>
        <begin position="126"/>
        <end position="142"/>
    </location>
</feature>
<dbReference type="PROSITE" id="PS50850">
    <property type="entry name" value="MFS"/>
    <property type="match status" value="1"/>
</dbReference>
<feature type="transmembrane region" description="Helical" evidence="10">
    <location>
        <begin position="65"/>
        <end position="85"/>
    </location>
</feature>
<evidence type="ECO:0000259" key="11">
    <source>
        <dbReference type="PROSITE" id="PS50850"/>
    </source>
</evidence>
<feature type="transmembrane region" description="Helical" evidence="10">
    <location>
        <begin position="271"/>
        <end position="292"/>
    </location>
</feature>
<evidence type="ECO:0000256" key="3">
    <source>
        <dbReference type="ARBA" id="ARBA00022448"/>
    </source>
</evidence>
<dbReference type="AlphaFoldDB" id="A0A6A5YJ11"/>
<evidence type="ECO:0000256" key="6">
    <source>
        <dbReference type="ARBA" id="ARBA00022989"/>
    </source>
</evidence>
<dbReference type="PANTHER" id="PTHR23501">
    <property type="entry name" value="MAJOR FACILITATOR SUPERFAMILY"/>
    <property type="match status" value="1"/>
</dbReference>
<feature type="transmembrane region" description="Helical" evidence="10">
    <location>
        <begin position="375"/>
        <end position="395"/>
    </location>
</feature>
<evidence type="ECO:0000313" key="12">
    <source>
        <dbReference type="EMBL" id="KAF2106970.1"/>
    </source>
</evidence>
<comment type="subcellular location">
    <subcellularLocation>
        <location evidence="1">Membrane</location>
        <topology evidence="1">Multi-pass membrane protein</topology>
    </subcellularLocation>
</comment>
<keyword evidence="9 10" id="KW-0472">Membrane</keyword>
<keyword evidence="3" id="KW-0813">Transport</keyword>
<dbReference type="GO" id="GO:0006826">
    <property type="term" value="P:iron ion transport"/>
    <property type="evidence" value="ECO:0007669"/>
    <property type="project" value="UniProtKB-KW"/>
</dbReference>
<organism evidence="12 13">
    <name type="scientific">Lophiotrema nucula</name>
    <dbReference type="NCBI Taxonomy" id="690887"/>
    <lineage>
        <taxon>Eukaryota</taxon>
        <taxon>Fungi</taxon>
        <taxon>Dikarya</taxon>
        <taxon>Ascomycota</taxon>
        <taxon>Pezizomycotina</taxon>
        <taxon>Dothideomycetes</taxon>
        <taxon>Pleosporomycetidae</taxon>
        <taxon>Pleosporales</taxon>
        <taxon>Lophiotremataceae</taxon>
        <taxon>Lophiotrema</taxon>
    </lineage>
</organism>
<gene>
    <name evidence="12" type="ORF">BDV96DRAFT_506999</name>
</gene>
<feature type="domain" description="Major facilitator superfamily (MFS) profile" evidence="11">
    <location>
        <begin position="32"/>
        <end position="536"/>
    </location>
</feature>
<feature type="transmembrane region" description="Helical" evidence="10">
    <location>
        <begin position="154"/>
        <end position="171"/>
    </location>
</feature>
<evidence type="ECO:0000256" key="2">
    <source>
        <dbReference type="ARBA" id="ARBA00008335"/>
    </source>
</evidence>
<dbReference type="InterPro" id="IPR020846">
    <property type="entry name" value="MFS_dom"/>
</dbReference>
<dbReference type="GO" id="GO:0010106">
    <property type="term" value="P:cellular response to iron ion starvation"/>
    <property type="evidence" value="ECO:0007669"/>
    <property type="project" value="UniProtKB-ARBA"/>
</dbReference>
<evidence type="ECO:0000256" key="1">
    <source>
        <dbReference type="ARBA" id="ARBA00004141"/>
    </source>
</evidence>
<feature type="transmembrane region" description="Helical" evidence="10">
    <location>
        <begin position="183"/>
        <end position="205"/>
    </location>
</feature>
<dbReference type="Gene3D" id="1.20.1250.20">
    <property type="entry name" value="MFS general substrate transporter like domains"/>
    <property type="match status" value="2"/>
</dbReference>
<feature type="transmembrane region" description="Helical" evidence="10">
    <location>
        <begin position="21"/>
        <end position="45"/>
    </location>
</feature>
<keyword evidence="8" id="KW-0406">Ion transport</keyword>
<accession>A0A6A5YJ11</accession>
<feature type="transmembrane region" description="Helical" evidence="10">
    <location>
        <begin position="304"/>
        <end position="326"/>
    </location>
</feature>
<dbReference type="GO" id="GO:0022857">
    <property type="term" value="F:transmembrane transporter activity"/>
    <property type="evidence" value="ECO:0007669"/>
    <property type="project" value="InterPro"/>
</dbReference>
<dbReference type="OrthoDB" id="4078873at2759"/>
<name>A0A6A5YJ11_9PLEO</name>
<evidence type="ECO:0000313" key="13">
    <source>
        <dbReference type="Proteomes" id="UP000799770"/>
    </source>
</evidence>
<proteinExistence type="inferred from homology"/>
<dbReference type="FunFam" id="1.20.1250.20:FF:000302">
    <property type="entry name" value="MFS siderochrome iron transporter MirB"/>
    <property type="match status" value="1"/>
</dbReference>
<protein>
    <submittedName>
        <fullName evidence="12">Major facilitator superfamily domain-containing protein</fullName>
    </submittedName>
</protein>
<keyword evidence="7" id="KW-0408">Iron</keyword>
<dbReference type="FunFam" id="1.20.1250.20:FF:000284">
    <property type="entry name" value="Siderophore iron transporter mirB"/>
    <property type="match status" value="1"/>
</dbReference>
<reference evidence="12" key="1">
    <citation type="journal article" date="2020" name="Stud. Mycol.">
        <title>101 Dothideomycetes genomes: a test case for predicting lifestyles and emergence of pathogens.</title>
        <authorList>
            <person name="Haridas S."/>
            <person name="Albert R."/>
            <person name="Binder M."/>
            <person name="Bloem J."/>
            <person name="Labutti K."/>
            <person name="Salamov A."/>
            <person name="Andreopoulos B."/>
            <person name="Baker S."/>
            <person name="Barry K."/>
            <person name="Bills G."/>
            <person name="Bluhm B."/>
            <person name="Cannon C."/>
            <person name="Castanera R."/>
            <person name="Culley D."/>
            <person name="Daum C."/>
            <person name="Ezra D."/>
            <person name="Gonzalez J."/>
            <person name="Henrissat B."/>
            <person name="Kuo A."/>
            <person name="Liang C."/>
            <person name="Lipzen A."/>
            <person name="Lutzoni F."/>
            <person name="Magnuson J."/>
            <person name="Mondo S."/>
            <person name="Nolan M."/>
            <person name="Ohm R."/>
            <person name="Pangilinan J."/>
            <person name="Park H.-J."/>
            <person name="Ramirez L."/>
            <person name="Alfaro M."/>
            <person name="Sun H."/>
            <person name="Tritt A."/>
            <person name="Yoshinaga Y."/>
            <person name="Zwiers L.-H."/>
            <person name="Turgeon B."/>
            <person name="Goodwin S."/>
            <person name="Spatafora J."/>
            <person name="Crous P."/>
            <person name="Grigoriev I."/>
        </authorList>
    </citation>
    <scope>NUCLEOTIDE SEQUENCE</scope>
    <source>
        <strain evidence="12">CBS 627.86</strain>
    </source>
</reference>
<feature type="transmembrane region" description="Helical" evidence="10">
    <location>
        <begin position="97"/>
        <end position="114"/>
    </location>
</feature>
<dbReference type="SUPFAM" id="SSF103473">
    <property type="entry name" value="MFS general substrate transporter"/>
    <property type="match status" value="2"/>
</dbReference>
<feature type="transmembrane region" description="Helical" evidence="10">
    <location>
        <begin position="435"/>
        <end position="461"/>
    </location>
</feature>
<keyword evidence="13" id="KW-1185">Reference proteome</keyword>
<keyword evidence="6 10" id="KW-1133">Transmembrane helix</keyword>
<dbReference type="Pfam" id="PF07690">
    <property type="entry name" value="MFS_1"/>
    <property type="match status" value="2"/>
</dbReference>